<dbReference type="OrthoDB" id="105475at2"/>
<evidence type="ECO:0000256" key="5">
    <source>
        <dbReference type="ARBA" id="ARBA00022833"/>
    </source>
</evidence>
<dbReference type="InterPro" id="IPR006330">
    <property type="entry name" value="Ado/ade_deaminase"/>
</dbReference>
<dbReference type="InterPro" id="IPR001365">
    <property type="entry name" value="A_deaminase_dom"/>
</dbReference>
<evidence type="ECO:0000313" key="8">
    <source>
        <dbReference type="Proteomes" id="UP000239203"/>
    </source>
</evidence>
<protein>
    <submittedName>
        <fullName evidence="7">Adenosine deaminase</fullName>
    </submittedName>
</protein>
<evidence type="ECO:0000256" key="4">
    <source>
        <dbReference type="ARBA" id="ARBA00022801"/>
    </source>
</evidence>
<organism evidence="7 8">
    <name type="scientific">Actinokineospora auranticolor</name>
    <dbReference type="NCBI Taxonomy" id="155976"/>
    <lineage>
        <taxon>Bacteria</taxon>
        <taxon>Bacillati</taxon>
        <taxon>Actinomycetota</taxon>
        <taxon>Actinomycetes</taxon>
        <taxon>Pseudonocardiales</taxon>
        <taxon>Pseudonocardiaceae</taxon>
        <taxon>Actinokineospora</taxon>
    </lineage>
</organism>
<evidence type="ECO:0000256" key="2">
    <source>
        <dbReference type="ARBA" id="ARBA00006676"/>
    </source>
</evidence>
<dbReference type="InterPro" id="IPR032466">
    <property type="entry name" value="Metal_Hydrolase"/>
</dbReference>
<comment type="caution">
    <text evidence="7">The sequence shown here is derived from an EMBL/GenBank/DDBJ whole genome shotgun (WGS) entry which is preliminary data.</text>
</comment>
<keyword evidence="5" id="KW-0862">Zinc</keyword>
<dbReference type="NCBIfam" id="TIGR01430">
    <property type="entry name" value="aden_deam"/>
    <property type="match status" value="1"/>
</dbReference>
<dbReference type="GO" id="GO:0016814">
    <property type="term" value="F:hydrolase activity, acting on carbon-nitrogen (but not peptide) bonds, in cyclic amidines"/>
    <property type="evidence" value="ECO:0007669"/>
    <property type="project" value="UniProtKB-ARBA"/>
</dbReference>
<dbReference type="PANTHER" id="PTHR43114">
    <property type="entry name" value="ADENINE DEAMINASE"/>
    <property type="match status" value="1"/>
</dbReference>
<keyword evidence="3" id="KW-0479">Metal-binding</keyword>
<evidence type="ECO:0000256" key="3">
    <source>
        <dbReference type="ARBA" id="ARBA00022723"/>
    </source>
</evidence>
<evidence type="ECO:0000256" key="1">
    <source>
        <dbReference type="ARBA" id="ARBA00001947"/>
    </source>
</evidence>
<keyword evidence="4" id="KW-0378">Hydrolase</keyword>
<reference evidence="7 8" key="1">
    <citation type="submission" date="2018-02" db="EMBL/GenBank/DDBJ databases">
        <title>Genomic Encyclopedia of Archaeal and Bacterial Type Strains, Phase II (KMG-II): from individual species to whole genera.</title>
        <authorList>
            <person name="Goeker M."/>
        </authorList>
    </citation>
    <scope>NUCLEOTIDE SEQUENCE [LARGE SCALE GENOMIC DNA]</scope>
    <source>
        <strain evidence="7 8">YU 961-1</strain>
    </source>
</reference>
<evidence type="ECO:0000259" key="6">
    <source>
        <dbReference type="Pfam" id="PF00962"/>
    </source>
</evidence>
<gene>
    <name evidence="7" type="ORF">CLV40_115141</name>
</gene>
<dbReference type="GO" id="GO:0046872">
    <property type="term" value="F:metal ion binding"/>
    <property type="evidence" value="ECO:0007669"/>
    <property type="project" value="UniProtKB-KW"/>
</dbReference>
<dbReference type="AlphaFoldDB" id="A0A2S6GJ87"/>
<sequence>MRELSGLPKAHLHVHLESAVRFSTLVEIGGPGGSPGRFSGFREFADWNSGVRGCLRRAEDFRRVAVEFCADEAAAGVGYAEVTFTAASHGERVGDPEMPLVAVLDGLAEGRRRHGVEFGVLLDHSRRRSVERMRRTVELAVKFADRGVVGVGVAGDEAYGLAPFAGVLREAREAGLRLVHHAGESAGAVSVREAVEVGLADRVGHGFRAVEDPEVVALLRDRGVPLEVCVSSNVALGLVGSVAEHPVRRLVAAGVVVTVNTDVPNVTGRSLAAEYGVWRSGLGCDDVALAGLARASVESSFASEGTKAALLAGIGRWLG</sequence>
<comment type="cofactor">
    <cofactor evidence="1">
        <name>Zn(2+)</name>
        <dbReference type="ChEBI" id="CHEBI:29105"/>
    </cofactor>
</comment>
<name>A0A2S6GJ87_9PSEU</name>
<dbReference type="RefSeq" id="WP_104481377.1">
    <property type="nucleotide sequence ID" value="NZ_CP154825.1"/>
</dbReference>
<dbReference type="PANTHER" id="PTHR43114:SF6">
    <property type="entry name" value="ADENINE DEAMINASE"/>
    <property type="match status" value="1"/>
</dbReference>
<accession>A0A2S6GJ87</accession>
<dbReference type="Pfam" id="PF00962">
    <property type="entry name" value="A_deaminase"/>
    <property type="match status" value="1"/>
</dbReference>
<dbReference type="Proteomes" id="UP000239203">
    <property type="component" value="Unassembled WGS sequence"/>
</dbReference>
<dbReference type="EMBL" id="PTIX01000015">
    <property type="protein sequence ID" value="PPK65294.1"/>
    <property type="molecule type" value="Genomic_DNA"/>
</dbReference>
<dbReference type="SUPFAM" id="SSF51556">
    <property type="entry name" value="Metallo-dependent hydrolases"/>
    <property type="match status" value="1"/>
</dbReference>
<keyword evidence="8" id="KW-1185">Reference proteome</keyword>
<evidence type="ECO:0000313" key="7">
    <source>
        <dbReference type="EMBL" id="PPK65294.1"/>
    </source>
</evidence>
<comment type="similarity">
    <text evidence="2">Belongs to the metallo-dependent hydrolases superfamily. Adenosine and AMP deaminases family.</text>
</comment>
<feature type="domain" description="Adenosine deaminase" evidence="6">
    <location>
        <begin position="39"/>
        <end position="314"/>
    </location>
</feature>
<dbReference type="GO" id="GO:0019239">
    <property type="term" value="F:deaminase activity"/>
    <property type="evidence" value="ECO:0007669"/>
    <property type="project" value="InterPro"/>
</dbReference>
<proteinExistence type="inferred from homology"/>
<dbReference type="Gene3D" id="3.20.20.140">
    <property type="entry name" value="Metal-dependent hydrolases"/>
    <property type="match status" value="1"/>
</dbReference>